<dbReference type="GO" id="GO:0016763">
    <property type="term" value="F:pentosyltransferase activity"/>
    <property type="evidence" value="ECO:0007669"/>
    <property type="project" value="TreeGrafter"/>
</dbReference>
<dbReference type="PANTHER" id="PTHR33908:SF11">
    <property type="entry name" value="MEMBRANE PROTEIN"/>
    <property type="match status" value="1"/>
</dbReference>
<reference evidence="9 10" key="1">
    <citation type="submission" date="2018-01" db="EMBL/GenBank/DDBJ databases">
        <authorList>
            <person name="Gaut B.S."/>
            <person name="Morton B.R."/>
            <person name="Clegg M.T."/>
            <person name="Duvall M.R."/>
        </authorList>
    </citation>
    <scope>NUCLEOTIDE SEQUENCE [LARGE SCALE GENOMIC DNA]</scope>
    <source>
        <strain evidence="9">GP69</strain>
    </source>
</reference>
<proteinExistence type="predicted"/>
<dbReference type="EMBL" id="OFSM01000002">
    <property type="protein sequence ID" value="SOY27778.1"/>
    <property type="molecule type" value="Genomic_DNA"/>
</dbReference>
<keyword evidence="3 9" id="KW-0328">Glycosyltransferase</keyword>
<keyword evidence="5 8" id="KW-0812">Transmembrane</keyword>
<evidence type="ECO:0000256" key="3">
    <source>
        <dbReference type="ARBA" id="ARBA00022676"/>
    </source>
</evidence>
<keyword evidence="4 9" id="KW-0808">Transferase</keyword>
<keyword evidence="10" id="KW-1185">Reference proteome</keyword>
<dbReference type="InterPro" id="IPR050297">
    <property type="entry name" value="LipidA_mod_glycosyltrf_83"/>
</dbReference>
<feature type="transmembrane region" description="Helical" evidence="8">
    <location>
        <begin position="9"/>
        <end position="27"/>
    </location>
</feature>
<keyword evidence="2" id="KW-1003">Cell membrane</keyword>
<sequence length="454" mass="52170">MDKGCREKLLLLLYFALYLTVTLTIALNQPLNDTFPSLCNPPDEHSRYKVPLYICSHGTLPTGFEEELFSGECRWTYGFYTLLPYMVQGYVMRFVNLFTDSPLALLYTARLVNVAIGFGMAVLVWLLGRKLFRDDRVRWLFCFLVTFLPQSLFLHTYVNPDSMCLLSTALMLYGLVCGYGDGFSVKSCGFLAAGVILCALSYYNAYGFILGSIILFVAYFLEKKEGRWRYDWRALLKKGIPIGVLVLVCISWSFIRNYILYDGDIIGLTTKENFVKSFGIERETYYSQGKTLAEMLFGTGFIQSLGDSFIASYGSASLYTRRSVYWFYRITFAVGILSVLFFRGREKKVRENFGWRCMLFHLVMVFCMMMPLILLIRYAYTVDYQAQGRYILPGVIPFMYYVSRGFEKFPLWRNCSEGVKNVLCAVMLTGIVVSLLITVYVCALPYYLQAPEIL</sequence>
<dbReference type="Pfam" id="PF09913">
    <property type="entry name" value="DUF2142"/>
    <property type="match status" value="1"/>
</dbReference>
<evidence type="ECO:0000313" key="10">
    <source>
        <dbReference type="Proteomes" id="UP000236311"/>
    </source>
</evidence>
<dbReference type="PANTHER" id="PTHR33908">
    <property type="entry name" value="MANNOSYLTRANSFERASE YKCB-RELATED"/>
    <property type="match status" value="1"/>
</dbReference>
<feature type="transmembrane region" description="Helical" evidence="8">
    <location>
        <begin position="242"/>
        <end position="261"/>
    </location>
</feature>
<name>A0A2K4ZBD4_9FIRM</name>
<organism evidence="9 10">
    <name type="scientific">Acetatifactor muris</name>
    <dbReference type="NCBI Taxonomy" id="879566"/>
    <lineage>
        <taxon>Bacteria</taxon>
        <taxon>Bacillati</taxon>
        <taxon>Bacillota</taxon>
        <taxon>Clostridia</taxon>
        <taxon>Lachnospirales</taxon>
        <taxon>Lachnospiraceae</taxon>
        <taxon>Acetatifactor</taxon>
    </lineage>
</organism>
<gene>
    <name evidence="9" type="ORF">AMURIS_00483</name>
</gene>
<dbReference type="GO" id="GO:0005886">
    <property type="term" value="C:plasma membrane"/>
    <property type="evidence" value="ECO:0007669"/>
    <property type="project" value="UniProtKB-SubCell"/>
</dbReference>
<keyword evidence="6 8" id="KW-1133">Transmembrane helix</keyword>
<dbReference type="Proteomes" id="UP000236311">
    <property type="component" value="Unassembled WGS sequence"/>
</dbReference>
<dbReference type="AlphaFoldDB" id="A0A2K4ZBD4"/>
<evidence type="ECO:0000256" key="2">
    <source>
        <dbReference type="ARBA" id="ARBA00022475"/>
    </source>
</evidence>
<feature type="transmembrane region" description="Helical" evidence="8">
    <location>
        <begin position="139"/>
        <end position="158"/>
    </location>
</feature>
<keyword evidence="7 8" id="KW-0472">Membrane</keyword>
<accession>A0A2K4ZBD4</accession>
<evidence type="ECO:0000256" key="1">
    <source>
        <dbReference type="ARBA" id="ARBA00004651"/>
    </source>
</evidence>
<dbReference type="InterPro" id="IPR018674">
    <property type="entry name" value="DUF2142_membrane"/>
</dbReference>
<dbReference type="GO" id="GO:0009103">
    <property type="term" value="P:lipopolysaccharide biosynthetic process"/>
    <property type="evidence" value="ECO:0007669"/>
    <property type="project" value="UniProtKB-ARBA"/>
</dbReference>
<evidence type="ECO:0000256" key="4">
    <source>
        <dbReference type="ARBA" id="ARBA00022679"/>
    </source>
</evidence>
<feature type="transmembrane region" description="Helical" evidence="8">
    <location>
        <begin position="325"/>
        <end position="342"/>
    </location>
</feature>
<evidence type="ECO:0000313" key="9">
    <source>
        <dbReference type="EMBL" id="SOY27778.1"/>
    </source>
</evidence>
<feature type="transmembrane region" description="Helical" evidence="8">
    <location>
        <begin position="104"/>
        <end position="127"/>
    </location>
</feature>
<evidence type="ECO:0000256" key="7">
    <source>
        <dbReference type="ARBA" id="ARBA00023136"/>
    </source>
</evidence>
<feature type="transmembrane region" description="Helical" evidence="8">
    <location>
        <begin position="422"/>
        <end position="448"/>
    </location>
</feature>
<evidence type="ECO:0000256" key="6">
    <source>
        <dbReference type="ARBA" id="ARBA00022989"/>
    </source>
</evidence>
<feature type="transmembrane region" description="Helical" evidence="8">
    <location>
        <begin position="354"/>
        <end position="380"/>
    </location>
</feature>
<evidence type="ECO:0000256" key="5">
    <source>
        <dbReference type="ARBA" id="ARBA00022692"/>
    </source>
</evidence>
<comment type="subcellular location">
    <subcellularLocation>
        <location evidence="1">Cell membrane</location>
        <topology evidence="1">Multi-pass membrane protein</topology>
    </subcellularLocation>
</comment>
<feature type="transmembrane region" description="Helical" evidence="8">
    <location>
        <begin position="190"/>
        <end position="221"/>
    </location>
</feature>
<protein>
    <submittedName>
        <fullName evidence="9">Dolichyl-phosphate-mannose-protein mannosyltransferase</fullName>
    </submittedName>
</protein>
<evidence type="ECO:0000256" key="8">
    <source>
        <dbReference type="SAM" id="Phobius"/>
    </source>
</evidence>